<feature type="compositionally biased region" description="Basic and acidic residues" evidence="1">
    <location>
        <begin position="33"/>
        <end position="51"/>
    </location>
</feature>
<evidence type="ECO:0000313" key="3">
    <source>
        <dbReference type="Proteomes" id="UP001497392"/>
    </source>
</evidence>
<evidence type="ECO:0000313" key="2">
    <source>
        <dbReference type="EMBL" id="CAL5227843.1"/>
    </source>
</evidence>
<dbReference type="InterPro" id="IPR027973">
    <property type="entry name" value="FSAF1-like"/>
</dbReference>
<feature type="compositionally biased region" description="Basic and acidic residues" evidence="1">
    <location>
        <begin position="117"/>
        <end position="126"/>
    </location>
</feature>
<dbReference type="Pfam" id="PF15375">
    <property type="entry name" value="FSAF1"/>
    <property type="match status" value="1"/>
</dbReference>
<feature type="compositionally biased region" description="Polar residues" evidence="1">
    <location>
        <begin position="99"/>
        <end position="110"/>
    </location>
</feature>
<evidence type="ECO:0000256" key="1">
    <source>
        <dbReference type="SAM" id="MobiDB-lite"/>
    </source>
</evidence>
<organism evidence="2 3">
    <name type="scientific">Coccomyxa viridis</name>
    <dbReference type="NCBI Taxonomy" id="1274662"/>
    <lineage>
        <taxon>Eukaryota</taxon>
        <taxon>Viridiplantae</taxon>
        <taxon>Chlorophyta</taxon>
        <taxon>core chlorophytes</taxon>
        <taxon>Trebouxiophyceae</taxon>
        <taxon>Trebouxiophyceae incertae sedis</taxon>
        <taxon>Coccomyxaceae</taxon>
        <taxon>Coccomyxa</taxon>
    </lineage>
</organism>
<feature type="compositionally biased region" description="Basic residues" evidence="1">
    <location>
        <begin position="229"/>
        <end position="248"/>
    </location>
</feature>
<keyword evidence="3" id="KW-1185">Reference proteome</keyword>
<comment type="caution">
    <text evidence="2">The sequence shown here is derived from an EMBL/GenBank/DDBJ whole genome shotgun (WGS) entry which is preliminary data.</text>
</comment>
<protein>
    <submittedName>
        <fullName evidence="2">G10875 protein</fullName>
    </submittedName>
</protein>
<accession>A0ABP1GCD3</accession>
<feature type="region of interest" description="Disordered" evidence="1">
    <location>
        <begin position="225"/>
        <end position="248"/>
    </location>
</feature>
<name>A0ABP1GCD3_9CHLO</name>
<feature type="region of interest" description="Disordered" evidence="1">
    <location>
        <begin position="28"/>
        <end position="126"/>
    </location>
</feature>
<sequence>MIATDEMDGNADPIGSRLAAFGEEFMTLFDDQPSARDVRKQRQARVEEEAQHASSAAPGRPSGDAATECSPSTPEQWAQEATELGFTASKRASGGPGSNRGSSQTLSPTSRGKLKRMFLEGRTPEEIKEAGARAQQQADLKLRQQDALLHHDFDKMRREVETLGASMLGKKQKRDFDRTVLHQVKAKPMKGPGIPASLGLQLAKAKKQRQQTAKQEAIATGMHQLKAIGKGRKGGRGNGKVRPKKLKG</sequence>
<proteinExistence type="predicted"/>
<dbReference type="Proteomes" id="UP001497392">
    <property type="component" value="Unassembled WGS sequence"/>
</dbReference>
<gene>
    <name evidence="2" type="primary">g10875</name>
    <name evidence="2" type="ORF">VP750_LOCUS9749</name>
</gene>
<dbReference type="EMBL" id="CAXHTA020000017">
    <property type="protein sequence ID" value="CAL5227843.1"/>
    <property type="molecule type" value="Genomic_DNA"/>
</dbReference>
<reference evidence="2 3" key="1">
    <citation type="submission" date="2024-06" db="EMBL/GenBank/DDBJ databases">
        <authorList>
            <person name="Kraege A."/>
            <person name="Thomma B."/>
        </authorList>
    </citation>
    <scope>NUCLEOTIDE SEQUENCE [LARGE SCALE GENOMIC DNA]</scope>
</reference>